<dbReference type="Pfam" id="PF01040">
    <property type="entry name" value="UbiA"/>
    <property type="match status" value="1"/>
</dbReference>
<dbReference type="OrthoDB" id="8559716at2"/>
<dbReference type="GO" id="GO:0016020">
    <property type="term" value="C:membrane"/>
    <property type="evidence" value="ECO:0007669"/>
    <property type="project" value="UniProtKB-SubCell"/>
</dbReference>
<sequence>MKQWDNAMQSGRDFLALIRARDWWDSKLTFPLGVAYALAWRLHIPAHNLWSPLLLLMAAGITCAIFASIFNDLLDQREDRLAGKTTGMMRLSPAGQRATLAAVLASMTATAFLLRHNLAALLLYLSMWLLFTAYSLPPVRLKERGVWGALCLAVGEHLLFALLTIVLIAPKGGPAPAVWIGGMSVWAIAFGLRSTLWHQLDDARNDRVTGTATLGARRDPVFLRRLGERIVFPIELCAFGVILVLSGSSIAWILLAFYVALEWLRTRYLAANVTIVAPAVNFRFAMLEYYQFFFPVAYLLEYARVEQGAWVLLAAQLLLFPAPGWLMISHVAHILRWRVLSRIIHRWRRLTHNS</sequence>
<name>A0A402D488_9BACT</name>
<keyword evidence="2" id="KW-0812">Transmembrane</keyword>
<dbReference type="InterPro" id="IPR044878">
    <property type="entry name" value="UbiA_sf"/>
</dbReference>
<evidence type="ECO:0000256" key="1">
    <source>
        <dbReference type="ARBA" id="ARBA00004141"/>
    </source>
</evidence>
<dbReference type="EMBL" id="AP025739">
    <property type="protein sequence ID" value="BDI31148.1"/>
    <property type="molecule type" value="Genomic_DNA"/>
</dbReference>
<dbReference type="GO" id="GO:0016765">
    <property type="term" value="F:transferase activity, transferring alkyl or aryl (other than methyl) groups"/>
    <property type="evidence" value="ECO:0007669"/>
    <property type="project" value="InterPro"/>
</dbReference>
<dbReference type="AlphaFoldDB" id="A0A402D488"/>
<evidence type="ECO:0000313" key="6">
    <source>
        <dbReference type="Proteomes" id="UP000287394"/>
    </source>
</evidence>
<evidence type="ECO:0000256" key="4">
    <source>
        <dbReference type="ARBA" id="ARBA00023136"/>
    </source>
</evidence>
<keyword evidence="4" id="KW-0472">Membrane</keyword>
<dbReference type="Proteomes" id="UP000287394">
    <property type="component" value="Chromosome"/>
</dbReference>
<keyword evidence="3" id="KW-1133">Transmembrane helix</keyword>
<accession>A0A402D488</accession>
<dbReference type="KEGG" id="ccot:CCAX7_31990"/>
<dbReference type="Gene3D" id="1.10.357.140">
    <property type="entry name" value="UbiA prenyltransferase"/>
    <property type="match status" value="1"/>
</dbReference>
<protein>
    <submittedName>
        <fullName evidence="5">Uncharacterized protein</fullName>
    </submittedName>
</protein>
<organism evidence="5 6">
    <name type="scientific">Capsulimonas corticalis</name>
    <dbReference type="NCBI Taxonomy" id="2219043"/>
    <lineage>
        <taxon>Bacteria</taxon>
        <taxon>Bacillati</taxon>
        <taxon>Armatimonadota</taxon>
        <taxon>Armatimonadia</taxon>
        <taxon>Capsulimonadales</taxon>
        <taxon>Capsulimonadaceae</taxon>
        <taxon>Capsulimonas</taxon>
    </lineage>
</organism>
<proteinExistence type="predicted"/>
<evidence type="ECO:0000256" key="2">
    <source>
        <dbReference type="ARBA" id="ARBA00022692"/>
    </source>
</evidence>
<reference evidence="5 6" key="1">
    <citation type="journal article" date="2019" name="Int. J. Syst. Evol. Microbiol.">
        <title>Capsulimonas corticalis gen. nov., sp. nov., an aerobic capsulated bacterium, of a novel bacterial order, Capsulimonadales ord. nov., of the class Armatimonadia of the phylum Armatimonadetes.</title>
        <authorList>
            <person name="Li J."/>
            <person name="Kudo C."/>
            <person name="Tonouchi A."/>
        </authorList>
    </citation>
    <scope>NUCLEOTIDE SEQUENCE [LARGE SCALE GENOMIC DNA]</scope>
    <source>
        <strain evidence="5 6">AX-7</strain>
    </source>
</reference>
<keyword evidence="6" id="KW-1185">Reference proteome</keyword>
<comment type="subcellular location">
    <subcellularLocation>
        <location evidence="1">Membrane</location>
        <topology evidence="1">Multi-pass membrane protein</topology>
    </subcellularLocation>
</comment>
<evidence type="ECO:0000313" key="5">
    <source>
        <dbReference type="EMBL" id="BDI31148.1"/>
    </source>
</evidence>
<evidence type="ECO:0000256" key="3">
    <source>
        <dbReference type="ARBA" id="ARBA00022989"/>
    </source>
</evidence>
<dbReference type="RefSeq" id="WP_119324315.1">
    <property type="nucleotide sequence ID" value="NZ_AP025739.1"/>
</dbReference>
<gene>
    <name evidence="5" type="ORF">CCAX7_31990</name>
</gene>
<dbReference type="InterPro" id="IPR000537">
    <property type="entry name" value="UbiA_prenyltransferase"/>
</dbReference>